<dbReference type="PANTHER" id="PTHR33067">
    <property type="entry name" value="RNA-DIRECTED DNA POLYMERASE-RELATED"/>
    <property type="match status" value="1"/>
</dbReference>
<protein>
    <submittedName>
        <fullName evidence="2">Reverse transcriptase domain-containing protein</fullName>
    </submittedName>
</protein>
<dbReference type="Pfam" id="PF13650">
    <property type="entry name" value="Asp_protease_2"/>
    <property type="match status" value="1"/>
</dbReference>
<dbReference type="PROSITE" id="PS00141">
    <property type="entry name" value="ASP_PROTEASE"/>
    <property type="match status" value="1"/>
</dbReference>
<dbReference type="CDD" id="cd00303">
    <property type="entry name" value="retropepsin_like"/>
    <property type="match status" value="1"/>
</dbReference>
<dbReference type="EMBL" id="BQNB010010127">
    <property type="protein sequence ID" value="GJS73067.1"/>
    <property type="molecule type" value="Genomic_DNA"/>
</dbReference>
<dbReference type="Gene3D" id="2.40.70.10">
    <property type="entry name" value="Acid Proteases"/>
    <property type="match status" value="1"/>
</dbReference>
<comment type="caution">
    <text evidence="2">The sequence shown here is derived from an EMBL/GenBank/DDBJ whole genome shotgun (WGS) entry which is preliminary data.</text>
</comment>
<dbReference type="SUPFAM" id="SSF50630">
    <property type="entry name" value="Acid proteases"/>
    <property type="match status" value="1"/>
</dbReference>
<reference evidence="2" key="2">
    <citation type="submission" date="2022-01" db="EMBL/GenBank/DDBJ databases">
        <authorList>
            <person name="Yamashiro T."/>
            <person name="Shiraishi A."/>
            <person name="Satake H."/>
            <person name="Nakayama K."/>
        </authorList>
    </citation>
    <scope>NUCLEOTIDE SEQUENCE</scope>
</reference>
<keyword evidence="3" id="KW-1185">Reference proteome</keyword>
<feature type="compositionally biased region" description="Polar residues" evidence="1">
    <location>
        <begin position="41"/>
        <end position="59"/>
    </location>
</feature>
<evidence type="ECO:0000313" key="2">
    <source>
        <dbReference type="EMBL" id="GJS73067.1"/>
    </source>
</evidence>
<name>A0ABQ4Y6T4_9ASTR</name>
<evidence type="ECO:0000313" key="3">
    <source>
        <dbReference type="Proteomes" id="UP001151760"/>
    </source>
</evidence>
<dbReference type="PANTHER" id="PTHR33067:SF35">
    <property type="entry name" value="ASPARTIC PEPTIDASE DDI1-TYPE DOMAIN-CONTAINING PROTEIN"/>
    <property type="match status" value="1"/>
</dbReference>
<keyword evidence="2" id="KW-0808">Transferase</keyword>
<organism evidence="2 3">
    <name type="scientific">Tanacetum coccineum</name>
    <dbReference type="NCBI Taxonomy" id="301880"/>
    <lineage>
        <taxon>Eukaryota</taxon>
        <taxon>Viridiplantae</taxon>
        <taxon>Streptophyta</taxon>
        <taxon>Embryophyta</taxon>
        <taxon>Tracheophyta</taxon>
        <taxon>Spermatophyta</taxon>
        <taxon>Magnoliopsida</taxon>
        <taxon>eudicotyledons</taxon>
        <taxon>Gunneridae</taxon>
        <taxon>Pentapetalae</taxon>
        <taxon>asterids</taxon>
        <taxon>campanulids</taxon>
        <taxon>Asterales</taxon>
        <taxon>Asteraceae</taxon>
        <taxon>Asteroideae</taxon>
        <taxon>Anthemideae</taxon>
        <taxon>Anthemidinae</taxon>
        <taxon>Tanacetum</taxon>
    </lineage>
</organism>
<dbReference type="InterPro" id="IPR001969">
    <property type="entry name" value="Aspartic_peptidase_AS"/>
</dbReference>
<evidence type="ECO:0000256" key="1">
    <source>
        <dbReference type="SAM" id="MobiDB-lite"/>
    </source>
</evidence>
<feature type="region of interest" description="Disordered" evidence="1">
    <location>
        <begin position="1"/>
        <end position="60"/>
    </location>
</feature>
<sequence>LPSQTITNPRQQINAITTRSGKTLEEPTTPLVLAKEPEQNPEMSTEKVQNPNLENTAQVPSPGEEDLIFIEVPKAKKTVNLDPNPNSYQSKLPYPERIKIGLKDALVEMPTFNKWLSSLLRNKEKLEEIAIMTVNAKCSAIIVNKVPEKLEDPGKFLIPCALQELKRTSALADSGASINLLPHSIYKKLELEALTPTRMTLELANRSITHPMGIAEDVVVRVDGFTFLADFVVVNFEPDPRVPIILGRPFLRTAKALIDLYEEKLTLRVGKDELVYYADKSEKNKDKNCVHAISIIDFSKEDPFSGSTTNSLHPSSSPVKTSDNIEKFTDELAPLDSLPSGNDDSTLKKEFHEVNFQVYSNPLFEFDESFKSRLKKIPNVSDKLVFLKHSSIRTLG</sequence>
<keyword evidence="2" id="KW-0548">Nucleotidyltransferase</keyword>
<gene>
    <name evidence="2" type="ORF">Tco_0705908</name>
</gene>
<feature type="compositionally biased region" description="Polar residues" evidence="1">
    <location>
        <begin position="1"/>
        <end position="21"/>
    </location>
</feature>
<feature type="non-terminal residue" evidence="2">
    <location>
        <position position="1"/>
    </location>
</feature>
<proteinExistence type="predicted"/>
<reference evidence="2" key="1">
    <citation type="journal article" date="2022" name="Int. J. Mol. Sci.">
        <title>Draft Genome of Tanacetum Coccineum: Genomic Comparison of Closely Related Tanacetum-Family Plants.</title>
        <authorList>
            <person name="Yamashiro T."/>
            <person name="Shiraishi A."/>
            <person name="Nakayama K."/>
            <person name="Satake H."/>
        </authorList>
    </citation>
    <scope>NUCLEOTIDE SEQUENCE</scope>
</reference>
<keyword evidence="2" id="KW-0695">RNA-directed DNA polymerase</keyword>
<dbReference type="Proteomes" id="UP001151760">
    <property type="component" value="Unassembled WGS sequence"/>
</dbReference>
<accession>A0ABQ4Y6T4</accession>
<dbReference type="InterPro" id="IPR021109">
    <property type="entry name" value="Peptidase_aspartic_dom_sf"/>
</dbReference>
<dbReference type="GO" id="GO:0003964">
    <property type="term" value="F:RNA-directed DNA polymerase activity"/>
    <property type="evidence" value="ECO:0007669"/>
    <property type="project" value="UniProtKB-KW"/>
</dbReference>